<keyword evidence="2" id="KW-0812">Transmembrane</keyword>
<feature type="transmembrane region" description="Helical" evidence="2">
    <location>
        <begin position="139"/>
        <end position="162"/>
    </location>
</feature>
<feature type="transmembrane region" description="Helical" evidence="2">
    <location>
        <begin position="174"/>
        <end position="193"/>
    </location>
</feature>
<feature type="transmembrane region" description="Helical" evidence="2">
    <location>
        <begin position="244"/>
        <end position="264"/>
    </location>
</feature>
<protein>
    <submittedName>
        <fullName evidence="3">Uncharacterized protein</fullName>
    </submittedName>
</protein>
<organism evidence="3 4">
    <name type="scientific">Bradyrhizobium ontarionense</name>
    <dbReference type="NCBI Taxonomy" id="2898149"/>
    <lineage>
        <taxon>Bacteria</taxon>
        <taxon>Pseudomonadati</taxon>
        <taxon>Pseudomonadota</taxon>
        <taxon>Alphaproteobacteria</taxon>
        <taxon>Hyphomicrobiales</taxon>
        <taxon>Nitrobacteraceae</taxon>
        <taxon>Bradyrhizobium</taxon>
    </lineage>
</organism>
<feature type="region of interest" description="Disordered" evidence="1">
    <location>
        <begin position="381"/>
        <end position="433"/>
    </location>
</feature>
<feature type="transmembrane region" description="Helical" evidence="2">
    <location>
        <begin position="110"/>
        <end position="133"/>
    </location>
</feature>
<name>A0ABY3R7T0_9BRAD</name>
<feature type="transmembrane region" description="Helical" evidence="2">
    <location>
        <begin position="350"/>
        <end position="372"/>
    </location>
</feature>
<evidence type="ECO:0000313" key="3">
    <source>
        <dbReference type="EMBL" id="UFZ03208.1"/>
    </source>
</evidence>
<gene>
    <name evidence="3" type="ORF">LQG66_28810</name>
</gene>
<keyword evidence="2" id="KW-1133">Transmembrane helix</keyword>
<keyword evidence="2" id="KW-0472">Membrane</keyword>
<keyword evidence="4" id="KW-1185">Reference proteome</keyword>
<feature type="compositionally biased region" description="Low complexity" evidence="1">
    <location>
        <begin position="415"/>
        <end position="425"/>
    </location>
</feature>
<proteinExistence type="predicted"/>
<reference evidence="3" key="1">
    <citation type="journal article" date="2024" name="Antonie Van Leeuwenhoek">
        <title>Bradyrhizobium ontarionense sp. nov., a novel bacterial symbiont isolated from Aeschynomene indica (Indian jointvetch), harbours photosynthesis, nitrogen fixation and nitrous oxide (N2O) reductase genes.</title>
        <authorList>
            <person name="Bromfield E.S.P."/>
            <person name="Cloutier S."/>
        </authorList>
    </citation>
    <scope>NUCLEOTIDE SEQUENCE</scope>
    <source>
        <strain evidence="3">A19</strain>
    </source>
</reference>
<feature type="transmembrane region" description="Helical" evidence="2">
    <location>
        <begin position="77"/>
        <end position="98"/>
    </location>
</feature>
<dbReference type="Proteomes" id="UP001431010">
    <property type="component" value="Chromosome"/>
</dbReference>
<dbReference type="RefSeq" id="WP_231319231.1">
    <property type="nucleotide sequence ID" value="NZ_CP088156.1"/>
</dbReference>
<feature type="transmembrane region" description="Helical" evidence="2">
    <location>
        <begin position="319"/>
        <end position="338"/>
    </location>
</feature>
<accession>A0ABY3R7T0</accession>
<feature type="transmembrane region" description="Helical" evidence="2">
    <location>
        <begin position="213"/>
        <end position="232"/>
    </location>
</feature>
<feature type="region of interest" description="Disordered" evidence="1">
    <location>
        <begin position="492"/>
        <end position="518"/>
    </location>
</feature>
<dbReference type="EMBL" id="CP088156">
    <property type="protein sequence ID" value="UFZ03208.1"/>
    <property type="molecule type" value="Genomic_DNA"/>
</dbReference>
<feature type="transmembrane region" description="Helical" evidence="2">
    <location>
        <begin position="49"/>
        <end position="71"/>
    </location>
</feature>
<evidence type="ECO:0000256" key="2">
    <source>
        <dbReference type="SAM" id="Phobius"/>
    </source>
</evidence>
<evidence type="ECO:0000256" key="1">
    <source>
        <dbReference type="SAM" id="MobiDB-lite"/>
    </source>
</evidence>
<feature type="transmembrane region" description="Helical" evidence="2">
    <location>
        <begin position="291"/>
        <end position="312"/>
    </location>
</feature>
<sequence length="518" mass="54372">MNSIRGVVDMKRGTVDHQLRRLQAEQTFDPRTWRERRLGRAVPFYGSELFQLGCPPLASFIAAFLGCLMTLHLSTSGLSPLIASATAALLLSSSLILTRTADLVPSTFFSSAYGGSFVGMTPVTLLNASVIRAGLPLDAAFILLSLFCGLVFCLGCALDMWLRGGLARGYGGRLGALAAVASFLFVGLAPMLGAEGEMLPIVRRGVLEQGLGAVAITFALCTAGMLATMAALRWAPVAGSRRAVRIFVAATVAFAGLVVLQQFVPSEACDLDAYYAGCFVGMSSPRRLRSLLQAMAAAVLLTALMVLTCPILPAVGGSLGYVAFVSVIFVDAAVRLFVEAGESPRQTMIAWTRGLVAALAILGVLLPSELLIGRPPDEQTGSIANVDQPVAPTAARLSGPSEAEDVRDALSKVSGEPAPAAGAGPDLPMQILNPDSGELLRARGRGEHAHGAAPSSVEPPRRVVRYGQVIATGAQPASVRRSQVRVVPQSIPRPRVVARQDLQPAQEWRPDPSTSAGQ</sequence>
<evidence type="ECO:0000313" key="4">
    <source>
        <dbReference type="Proteomes" id="UP001431010"/>
    </source>
</evidence>